<gene>
    <name evidence="3" type="ORF">J2Z40_001489</name>
</gene>
<dbReference type="EMBL" id="JAGIKZ010000006">
    <property type="protein sequence ID" value="MBP2240929.1"/>
    <property type="molecule type" value="Genomic_DNA"/>
</dbReference>
<dbReference type="InterPro" id="IPR012338">
    <property type="entry name" value="Beta-lactam/transpept-like"/>
</dbReference>
<proteinExistence type="predicted"/>
<keyword evidence="1" id="KW-0378">Hydrolase</keyword>
<sequence>MDTTKIDILFKKLTSSDKIHESVLLIETSSGDFNFTREYERDIDSPMLMASTTKLFTTTCIYALAQEGKIDLKDKISHYLQKEIIAGLHVYKGKEYTSELTIEHLLLQTSGLPDFYLEGAKSIFSKVKEQDFSYSFEDELKWINSKKARFIPGTKRKAYYSDVNFDLLGKIIEVANVSTLQEAYEKYIFSLLNLKNTYIACNESDFIPHTYYKNQRLDRPLFVRSSYASGGGITTARELMIFIKAFWNGELFDTTFFSKQTQCNPLQMSFYPIHYMSGYMKISVSSPFRKKYTLVGHSGSTGSFAFYCPEKDLFLVGDVPQIASPSSCVRLAMRAVLAAH</sequence>
<evidence type="ECO:0000313" key="3">
    <source>
        <dbReference type="EMBL" id="MBP2240929.1"/>
    </source>
</evidence>
<dbReference type="PANTHER" id="PTHR43283">
    <property type="entry name" value="BETA-LACTAMASE-RELATED"/>
    <property type="match status" value="1"/>
</dbReference>
<dbReference type="Gene3D" id="3.40.710.10">
    <property type="entry name" value="DD-peptidase/beta-lactamase superfamily"/>
    <property type="match status" value="1"/>
</dbReference>
<keyword evidence="4" id="KW-1185">Reference proteome</keyword>
<dbReference type="InterPro" id="IPR001466">
    <property type="entry name" value="Beta-lactam-related"/>
</dbReference>
<dbReference type="SUPFAM" id="SSF56601">
    <property type="entry name" value="beta-lactamase/transpeptidase-like"/>
    <property type="match status" value="1"/>
</dbReference>
<protein>
    <submittedName>
        <fullName evidence="3">CubicO group peptidase (Beta-lactamase class C family)</fullName>
    </submittedName>
</protein>
<dbReference type="Pfam" id="PF00144">
    <property type="entry name" value="Beta-lactamase"/>
    <property type="match status" value="1"/>
</dbReference>
<dbReference type="InterPro" id="IPR050789">
    <property type="entry name" value="Diverse_Enzym_Activities"/>
</dbReference>
<accession>A0ABS4RF46</accession>
<reference evidence="3 4" key="1">
    <citation type="submission" date="2021-03" db="EMBL/GenBank/DDBJ databases">
        <title>Genomic Encyclopedia of Type Strains, Phase IV (KMG-IV): sequencing the most valuable type-strain genomes for metagenomic binning, comparative biology and taxonomic classification.</title>
        <authorList>
            <person name="Goeker M."/>
        </authorList>
    </citation>
    <scope>NUCLEOTIDE SEQUENCE [LARGE SCALE GENOMIC DNA]</scope>
    <source>
        <strain evidence="3 4">DSM 26675</strain>
    </source>
</reference>
<evidence type="ECO:0000256" key="1">
    <source>
        <dbReference type="ARBA" id="ARBA00022801"/>
    </source>
</evidence>
<feature type="domain" description="Beta-lactamase-related" evidence="2">
    <location>
        <begin position="44"/>
        <end position="316"/>
    </location>
</feature>
<dbReference type="RefSeq" id="WP_342590323.1">
    <property type="nucleotide sequence ID" value="NZ_JAGIKZ010000006.1"/>
</dbReference>
<comment type="caution">
    <text evidence="3">The sequence shown here is derived from an EMBL/GenBank/DDBJ whole genome shotgun (WGS) entry which is preliminary data.</text>
</comment>
<dbReference type="Proteomes" id="UP001519293">
    <property type="component" value="Unassembled WGS sequence"/>
</dbReference>
<dbReference type="PANTHER" id="PTHR43283:SF11">
    <property type="entry name" value="BETA-LACTAMASE-RELATED DOMAIN-CONTAINING PROTEIN"/>
    <property type="match status" value="1"/>
</dbReference>
<organism evidence="3 4">
    <name type="scientific">Cytobacillus eiseniae</name>
    <dbReference type="NCBI Taxonomy" id="762947"/>
    <lineage>
        <taxon>Bacteria</taxon>
        <taxon>Bacillati</taxon>
        <taxon>Bacillota</taxon>
        <taxon>Bacilli</taxon>
        <taxon>Bacillales</taxon>
        <taxon>Bacillaceae</taxon>
        <taxon>Cytobacillus</taxon>
    </lineage>
</organism>
<name>A0ABS4RF46_9BACI</name>
<evidence type="ECO:0000313" key="4">
    <source>
        <dbReference type="Proteomes" id="UP001519293"/>
    </source>
</evidence>
<evidence type="ECO:0000259" key="2">
    <source>
        <dbReference type="Pfam" id="PF00144"/>
    </source>
</evidence>